<keyword evidence="4" id="KW-1185">Reference proteome</keyword>
<feature type="domain" description="GFO/IDH/MocA-like oxidoreductase" evidence="2">
    <location>
        <begin position="129"/>
        <end position="249"/>
    </location>
</feature>
<dbReference type="Gene3D" id="3.40.50.720">
    <property type="entry name" value="NAD(P)-binding Rossmann-like Domain"/>
    <property type="match status" value="1"/>
</dbReference>
<dbReference type="OrthoDB" id="9815825at2"/>
<accession>A0A2P7V0E3</accession>
<dbReference type="Gene3D" id="3.30.360.10">
    <property type="entry name" value="Dihydrodipicolinate Reductase, domain 2"/>
    <property type="match status" value="1"/>
</dbReference>
<proteinExistence type="predicted"/>
<dbReference type="Pfam" id="PF01408">
    <property type="entry name" value="GFO_IDH_MocA"/>
    <property type="match status" value="1"/>
</dbReference>
<dbReference type="AlphaFoldDB" id="A0A2P7V0E3"/>
<dbReference type="SUPFAM" id="SSF51735">
    <property type="entry name" value="NAD(P)-binding Rossmann-fold domains"/>
    <property type="match status" value="1"/>
</dbReference>
<dbReference type="InterPro" id="IPR000683">
    <property type="entry name" value="Gfo/Idh/MocA-like_OxRdtase_N"/>
</dbReference>
<dbReference type="EMBL" id="PXZM01000032">
    <property type="protein sequence ID" value="PSJ92687.1"/>
    <property type="molecule type" value="Genomic_DNA"/>
</dbReference>
<dbReference type="InterPro" id="IPR051450">
    <property type="entry name" value="Gfo/Idh/MocA_Oxidoreductases"/>
</dbReference>
<dbReference type="InterPro" id="IPR036291">
    <property type="entry name" value="NAD(P)-bd_dom_sf"/>
</dbReference>
<gene>
    <name evidence="3" type="ORF">C7R93_19550</name>
</gene>
<feature type="domain" description="Gfo/Idh/MocA-like oxidoreductase N-terminal" evidence="1">
    <location>
        <begin position="2"/>
        <end position="119"/>
    </location>
</feature>
<evidence type="ECO:0000313" key="3">
    <source>
        <dbReference type="EMBL" id="PSJ92687.1"/>
    </source>
</evidence>
<dbReference type="Proteomes" id="UP000240419">
    <property type="component" value="Unassembled WGS sequence"/>
</dbReference>
<organism evidence="3 4">
    <name type="scientific">Brevibacillus fortis</name>
    <dbReference type="NCBI Taxonomy" id="2126352"/>
    <lineage>
        <taxon>Bacteria</taxon>
        <taxon>Bacillati</taxon>
        <taxon>Bacillota</taxon>
        <taxon>Bacilli</taxon>
        <taxon>Bacillales</taxon>
        <taxon>Paenibacillaceae</taxon>
        <taxon>Brevibacillus</taxon>
    </lineage>
</organism>
<dbReference type="RefSeq" id="WP_106840382.1">
    <property type="nucleotide sequence ID" value="NZ_JARMEZ010000002.1"/>
</dbReference>
<comment type="caution">
    <text evidence="3">The sequence shown here is derived from an EMBL/GenBank/DDBJ whole genome shotgun (WGS) entry which is preliminary data.</text>
</comment>
<evidence type="ECO:0000259" key="1">
    <source>
        <dbReference type="Pfam" id="PF01408"/>
    </source>
</evidence>
<evidence type="ECO:0000259" key="2">
    <source>
        <dbReference type="Pfam" id="PF22725"/>
    </source>
</evidence>
<name>A0A2P7V0E3_9BACL</name>
<protein>
    <submittedName>
        <fullName evidence="3">Gfo/Idh/MocA family oxidoreductase</fullName>
    </submittedName>
</protein>
<dbReference type="PANTHER" id="PTHR43377:SF1">
    <property type="entry name" value="BILIVERDIN REDUCTASE A"/>
    <property type="match status" value="1"/>
</dbReference>
<dbReference type="GO" id="GO:0000166">
    <property type="term" value="F:nucleotide binding"/>
    <property type="evidence" value="ECO:0007669"/>
    <property type="project" value="InterPro"/>
</dbReference>
<sequence length="331" mass="37333">MKVGIISFAHMHAHSYATYLQKHRDVQLIAVWDDDSRRGEEMATAYQLDFYEDLQVFLQSGIDAVIICSENAKHKEHVIAAARAKKHILCEKPIATEIADAREMIQVCKEEGVMLQVAYPVRFAPVMENVKQIVQSGALGDILAIDGTNHGQMPGGWFIEKELSGGGAATDHIVHLMDLVRWMLQDEVKNVYAELDTRFYEMEVEDCGMVSVEMESGVIVGIDPSWSRPKTFPTWGDVTMRIIGTKGTLDVDVFKQHALYYNDRDSKLQHLPWAVDMDERLIADFVQNVMEGRPPSITGEDGLRTLEVVKAAYESHRLKQVVTINKVHFSS</sequence>
<dbReference type="InterPro" id="IPR055170">
    <property type="entry name" value="GFO_IDH_MocA-like_dom"/>
</dbReference>
<dbReference type="SUPFAM" id="SSF55347">
    <property type="entry name" value="Glyceraldehyde-3-phosphate dehydrogenase-like, C-terminal domain"/>
    <property type="match status" value="1"/>
</dbReference>
<dbReference type="PANTHER" id="PTHR43377">
    <property type="entry name" value="BILIVERDIN REDUCTASE A"/>
    <property type="match status" value="1"/>
</dbReference>
<evidence type="ECO:0000313" key="4">
    <source>
        <dbReference type="Proteomes" id="UP000240419"/>
    </source>
</evidence>
<dbReference type="Pfam" id="PF22725">
    <property type="entry name" value="GFO_IDH_MocA_C3"/>
    <property type="match status" value="1"/>
</dbReference>
<reference evidence="3 4" key="1">
    <citation type="submission" date="2018-03" db="EMBL/GenBank/DDBJ databases">
        <title>Brevisbacillus phylogenomics.</title>
        <authorList>
            <person name="Dunlap C."/>
        </authorList>
    </citation>
    <scope>NUCLEOTIDE SEQUENCE [LARGE SCALE GENOMIC DNA]</scope>
    <source>
        <strain evidence="3 4">NRRL NRS-1210</strain>
    </source>
</reference>